<evidence type="ECO:0000313" key="1">
    <source>
        <dbReference type="EMBL" id="GGF88406.1"/>
    </source>
</evidence>
<accession>A0A917CH88</accession>
<name>A0A917CH88_9BACL</name>
<protein>
    <submittedName>
        <fullName evidence="1">Uncharacterized protein</fullName>
    </submittedName>
</protein>
<evidence type="ECO:0000313" key="2">
    <source>
        <dbReference type="Proteomes" id="UP000644756"/>
    </source>
</evidence>
<organism evidence="1 2">
    <name type="scientific">Paenibacillus abyssi</name>
    <dbReference type="NCBI Taxonomy" id="1340531"/>
    <lineage>
        <taxon>Bacteria</taxon>
        <taxon>Bacillati</taxon>
        <taxon>Bacillota</taxon>
        <taxon>Bacilli</taxon>
        <taxon>Bacillales</taxon>
        <taxon>Paenibacillaceae</taxon>
        <taxon>Paenibacillus</taxon>
    </lineage>
</organism>
<keyword evidence="2" id="KW-1185">Reference proteome</keyword>
<dbReference type="Proteomes" id="UP000644756">
    <property type="component" value="Unassembled WGS sequence"/>
</dbReference>
<proteinExistence type="predicted"/>
<reference evidence="1" key="1">
    <citation type="journal article" date="2014" name="Int. J. Syst. Evol. Microbiol.">
        <title>Complete genome sequence of Corynebacterium casei LMG S-19264T (=DSM 44701T), isolated from a smear-ripened cheese.</title>
        <authorList>
            <consortium name="US DOE Joint Genome Institute (JGI-PGF)"/>
            <person name="Walter F."/>
            <person name="Albersmeier A."/>
            <person name="Kalinowski J."/>
            <person name="Ruckert C."/>
        </authorList>
    </citation>
    <scope>NUCLEOTIDE SEQUENCE</scope>
    <source>
        <strain evidence="1">CGMCC 1.12987</strain>
    </source>
</reference>
<dbReference type="AlphaFoldDB" id="A0A917CH88"/>
<sequence length="81" mass="9147">MAFIAKEPFKNGSVPSKFRTSYNSIRIINTGNENLTFRLTPYFEYTLSPKEVFDEQVDPFNTLTIVAGSGSFKGFVREEVG</sequence>
<comment type="caution">
    <text evidence="1">The sequence shown here is derived from an EMBL/GenBank/DDBJ whole genome shotgun (WGS) entry which is preliminary data.</text>
</comment>
<dbReference type="RefSeq" id="WP_188528178.1">
    <property type="nucleotide sequence ID" value="NZ_BMGR01000001.1"/>
</dbReference>
<reference evidence="1" key="2">
    <citation type="submission" date="2020-09" db="EMBL/GenBank/DDBJ databases">
        <authorList>
            <person name="Sun Q."/>
            <person name="Zhou Y."/>
        </authorList>
    </citation>
    <scope>NUCLEOTIDE SEQUENCE</scope>
    <source>
        <strain evidence="1">CGMCC 1.12987</strain>
    </source>
</reference>
<gene>
    <name evidence="1" type="ORF">GCM10010916_02170</name>
</gene>
<dbReference type="EMBL" id="BMGR01000001">
    <property type="protein sequence ID" value="GGF88406.1"/>
    <property type="molecule type" value="Genomic_DNA"/>
</dbReference>